<dbReference type="EMBL" id="JXTB01000391">
    <property type="protein sequence ID" value="PON42497.1"/>
    <property type="molecule type" value="Genomic_DNA"/>
</dbReference>
<comment type="caution">
    <text evidence="1">The sequence shown here is derived from an EMBL/GenBank/DDBJ whole genome shotgun (WGS) entry which is preliminary data.</text>
</comment>
<name>A0A2P5B0Z8_PARAD</name>
<evidence type="ECO:0000313" key="1">
    <source>
        <dbReference type="EMBL" id="PON42497.1"/>
    </source>
</evidence>
<sequence length="96" mass="11599">MDHVKMKKWRTWLWFKESFLLPTKCILLKLSSNSRRKAKGNNGHGLVSLHKDMESYGEYADIRVMWEIIHSCPQGGIPKRERRRKSSYWRFCFQPR</sequence>
<dbReference type="OrthoDB" id="1620383at2759"/>
<keyword evidence="2" id="KW-1185">Reference proteome</keyword>
<dbReference type="AlphaFoldDB" id="A0A2P5B0Z8"/>
<gene>
    <name evidence="1" type="ORF">PanWU01x14_281390</name>
</gene>
<proteinExistence type="predicted"/>
<evidence type="ECO:0000313" key="2">
    <source>
        <dbReference type="Proteomes" id="UP000237105"/>
    </source>
</evidence>
<dbReference type="Proteomes" id="UP000237105">
    <property type="component" value="Unassembled WGS sequence"/>
</dbReference>
<protein>
    <submittedName>
        <fullName evidence="1">Uncharacterized protein</fullName>
    </submittedName>
</protein>
<organism evidence="1 2">
    <name type="scientific">Parasponia andersonii</name>
    <name type="common">Sponia andersonii</name>
    <dbReference type="NCBI Taxonomy" id="3476"/>
    <lineage>
        <taxon>Eukaryota</taxon>
        <taxon>Viridiplantae</taxon>
        <taxon>Streptophyta</taxon>
        <taxon>Embryophyta</taxon>
        <taxon>Tracheophyta</taxon>
        <taxon>Spermatophyta</taxon>
        <taxon>Magnoliopsida</taxon>
        <taxon>eudicotyledons</taxon>
        <taxon>Gunneridae</taxon>
        <taxon>Pentapetalae</taxon>
        <taxon>rosids</taxon>
        <taxon>fabids</taxon>
        <taxon>Rosales</taxon>
        <taxon>Cannabaceae</taxon>
        <taxon>Parasponia</taxon>
    </lineage>
</organism>
<accession>A0A2P5B0Z8</accession>
<reference evidence="2" key="1">
    <citation type="submission" date="2016-06" db="EMBL/GenBank/DDBJ databases">
        <title>Parallel loss of symbiosis genes in relatives of nitrogen-fixing non-legume Parasponia.</title>
        <authorList>
            <person name="Van Velzen R."/>
            <person name="Holmer R."/>
            <person name="Bu F."/>
            <person name="Rutten L."/>
            <person name="Van Zeijl A."/>
            <person name="Liu W."/>
            <person name="Santuari L."/>
            <person name="Cao Q."/>
            <person name="Sharma T."/>
            <person name="Shen D."/>
            <person name="Roswanjaya Y."/>
            <person name="Wardhani T."/>
            <person name="Kalhor M.S."/>
            <person name="Jansen J."/>
            <person name="Van den Hoogen J."/>
            <person name="Gungor B."/>
            <person name="Hartog M."/>
            <person name="Hontelez J."/>
            <person name="Verver J."/>
            <person name="Yang W.-C."/>
            <person name="Schijlen E."/>
            <person name="Repin R."/>
            <person name="Schilthuizen M."/>
            <person name="Schranz E."/>
            <person name="Heidstra R."/>
            <person name="Miyata K."/>
            <person name="Fedorova E."/>
            <person name="Kohlen W."/>
            <person name="Bisseling T."/>
            <person name="Smit S."/>
            <person name="Geurts R."/>
        </authorList>
    </citation>
    <scope>NUCLEOTIDE SEQUENCE [LARGE SCALE GENOMIC DNA]</scope>
    <source>
        <strain evidence="2">cv. WU1-14</strain>
    </source>
</reference>